<comment type="subunit">
    <text evidence="9">In plastids the minimal PEP RNA polymerase catalytic core is composed of four subunits: alpha, beta, beta', and beta''. When a (nuclear-encoded) sigma factor is associated with the core the holoenzyme is formed, which can initiate transcription.</text>
</comment>
<dbReference type="InterPro" id="IPR007080">
    <property type="entry name" value="RNA_pol_Rpb1_1"/>
</dbReference>
<evidence type="ECO:0000256" key="4">
    <source>
        <dbReference type="ARBA" id="ARBA00022640"/>
    </source>
</evidence>
<comment type="catalytic activity">
    <reaction evidence="8 9 10">
        <text>RNA(n) + a ribonucleoside 5'-triphosphate = RNA(n+1) + diphosphate</text>
        <dbReference type="Rhea" id="RHEA:21248"/>
        <dbReference type="Rhea" id="RHEA-COMP:14527"/>
        <dbReference type="Rhea" id="RHEA-COMP:17342"/>
        <dbReference type="ChEBI" id="CHEBI:33019"/>
        <dbReference type="ChEBI" id="CHEBI:61557"/>
        <dbReference type="ChEBI" id="CHEBI:140395"/>
        <dbReference type="EC" id="2.7.7.6"/>
    </reaction>
</comment>
<dbReference type="RefSeq" id="YP_005089775.1">
    <property type="nucleotide sequence ID" value="NC_016732.1"/>
</dbReference>
<organism evidence="13">
    <name type="scientific">Dunaliella salina</name>
    <name type="common">Green alga</name>
    <name type="synonym">Protococcus salinus</name>
    <dbReference type="NCBI Taxonomy" id="3046"/>
    <lineage>
        <taxon>Eukaryota</taxon>
        <taxon>Viridiplantae</taxon>
        <taxon>Chlorophyta</taxon>
        <taxon>core chlorophytes</taxon>
        <taxon>Chlorophyceae</taxon>
        <taxon>CS clade</taxon>
        <taxon>Chlamydomonadales</taxon>
        <taxon>Dunaliellaceae</taxon>
        <taxon>Dunaliella</taxon>
    </lineage>
</organism>
<dbReference type="GeneID" id="11541844"/>
<dbReference type="GO" id="GO:0009507">
    <property type="term" value="C:chloroplast"/>
    <property type="evidence" value="ECO:0007669"/>
    <property type="project" value="UniProtKB-SubCell"/>
</dbReference>
<evidence type="ECO:0000256" key="2">
    <source>
        <dbReference type="ARBA" id="ARBA00007207"/>
    </source>
</evidence>
<dbReference type="GO" id="GO:0000287">
    <property type="term" value="F:magnesium ion binding"/>
    <property type="evidence" value="ECO:0007669"/>
    <property type="project" value="UniProtKB-UniRule"/>
</dbReference>
<feature type="binding site" evidence="9">
    <location>
        <position position="257"/>
    </location>
    <ligand>
        <name>Zn(2+)</name>
        <dbReference type="ChEBI" id="CHEBI:29105"/>
    </ligand>
</feature>
<dbReference type="Gene3D" id="1.10.40.90">
    <property type="match status" value="1"/>
</dbReference>
<evidence type="ECO:0000256" key="1">
    <source>
        <dbReference type="ARBA" id="ARBA00004026"/>
    </source>
</evidence>
<feature type="binding site" evidence="9">
    <location>
        <position position="260"/>
    </location>
    <ligand>
        <name>Zn(2+)</name>
        <dbReference type="ChEBI" id="CHEBI:29105"/>
    </ligand>
</feature>
<dbReference type="InterPro" id="IPR042102">
    <property type="entry name" value="RNA_pol_Rpb1_3_sf"/>
</dbReference>
<name>D0FXV5_DUNSA</name>
<keyword evidence="13" id="KW-0150">Chloroplast</keyword>
<accession>D0FXV5</accession>
<evidence type="ECO:0000256" key="10">
    <source>
        <dbReference type="RuleBase" id="RU004279"/>
    </source>
</evidence>
<dbReference type="InterPro" id="IPR006592">
    <property type="entry name" value="RNA_pol_N"/>
</dbReference>
<evidence type="ECO:0000256" key="3">
    <source>
        <dbReference type="ARBA" id="ARBA00022478"/>
    </source>
</evidence>
<geneLocation type="chloroplast" evidence="13"/>
<evidence type="ECO:0000256" key="5">
    <source>
        <dbReference type="ARBA" id="ARBA00022679"/>
    </source>
</evidence>
<dbReference type="Pfam" id="PF04983">
    <property type="entry name" value="RNA_pol_Rpb1_3"/>
    <property type="match status" value="1"/>
</dbReference>
<comment type="cofactor">
    <cofactor evidence="9">
        <name>Mg(2+)</name>
        <dbReference type="ChEBI" id="CHEBI:18420"/>
    </cofactor>
    <text evidence="9">Binds 1 Mg(2+) ion per subunit.</text>
</comment>
<dbReference type="GO" id="GO:0003677">
    <property type="term" value="F:DNA binding"/>
    <property type="evidence" value="ECO:0007669"/>
    <property type="project" value="UniProtKB-UniRule"/>
</dbReference>
<dbReference type="PANTHER" id="PTHR19376:SF54">
    <property type="entry name" value="DNA-DIRECTED RNA POLYMERASE SUBUNIT BETA"/>
    <property type="match status" value="1"/>
</dbReference>
<dbReference type="SMART" id="SM00663">
    <property type="entry name" value="RPOLA_N"/>
    <property type="match status" value="1"/>
</dbReference>
<feature type="binding site" evidence="9">
    <location>
        <position position="1648"/>
    </location>
    <ligand>
        <name>Mg(2+)</name>
        <dbReference type="ChEBI" id="CHEBI:18420"/>
    </ligand>
</feature>
<keyword evidence="9" id="KW-0460">Magnesium</keyword>
<evidence type="ECO:0000256" key="11">
    <source>
        <dbReference type="SAM" id="MobiDB-lite"/>
    </source>
</evidence>
<dbReference type="PANTHER" id="PTHR19376">
    <property type="entry name" value="DNA-DIRECTED RNA POLYMERASE"/>
    <property type="match status" value="1"/>
</dbReference>
<dbReference type="GO" id="GO:0003899">
    <property type="term" value="F:DNA-directed RNA polymerase activity"/>
    <property type="evidence" value="ECO:0007669"/>
    <property type="project" value="UniProtKB-UniRule"/>
</dbReference>
<dbReference type="EMBL" id="GQ250046">
    <property type="protein sequence ID" value="ACS95038.1"/>
    <property type="molecule type" value="Genomic_DNA"/>
</dbReference>
<dbReference type="SUPFAM" id="SSF64484">
    <property type="entry name" value="beta and beta-prime subunits of DNA dependent RNA-polymerase"/>
    <property type="match status" value="2"/>
</dbReference>
<comment type="subcellular location">
    <subcellularLocation>
        <location evidence="9">Plastid</location>
        <location evidence="9">Chloroplast</location>
    </subcellularLocation>
</comment>
<feature type="domain" description="RNA polymerase N-terminal" evidence="12">
    <location>
        <begin position="1419"/>
        <end position="1698"/>
    </location>
</feature>
<feature type="binding site" evidence="9">
    <location>
        <position position="190"/>
    </location>
    <ligand>
        <name>Zn(2+)</name>
        <dbReference type="ChEBI" id="CHEBI:29105"/>
    </ligand>
</feature>
<dbReference type="InterPro" id="IPR007066">
    <property type="entry name" value="RNA_pol_Rpb1_3"/>
</dbReference>
<evidence type="ECO:0000256" key="8">
    <source>
        <dbReference type="ARBA" id="ARBA00048552"/>
    </source>
</evidence>
<keyword evidence="3 9" id="KW-0240">DNA-directed RNA polymerase</keyword>
<dbReference type="Pfam" id="PF00623">
    <property type="entry name" value="RNA_pol_Rpb1_2"/>
    <property type="match status" value="2"/>
</dbReference>
<comment type="function">
    <text evidence="1 9 10">DNA-dependent RNA polymerase catalyzes the transcription of DNA into RNA using the four ribonucleoside triphosphates as substrates.</text>
</comment>
<dbReference type="GO" id="GO:0006351">
    <property type="term" value="P:DNA-templated transcription"/>
    <property type="evidence" value="ECO:0007669"/>
    <property type="project" value="UniProtKB-UniRule"/>
</dbReference>
<evidence type="ECO:0000256" key="7">
    <source>
        <dbReference type="ARBA" id="ARBA00023163"/>
    </source>
</evidence>
<dbReference type="Pfam" id="PF04997">
    <property type="entry name" value="RNA_pol_Rpb1_1"/>
    <property type="match status" value="2"/>
</dbReference>
<dbReference type="InterPro" id="IPR000722">
    <property type="entry name" value="RNA_pol_asu"/>
</dbReference>
<proteinExistence type="inferred from homology"/>
<keyword evidence="5 9" id="KW-0808">Transferase</keyword>
<dbReference type="Gene3D" id="1.10.274.100">
    <property type="entry name" value="RNA polymerase Rpb1, domain 3"/>
    <property type="match status" value="1"/>
</dbReference>
<keyword evidence="9" id="KW-0862">Zinc</keyword>
<evidence type="ECO:0000256" key="6">
    <source>
        <dbReference type="ARBA" id="ARBA00022695"/>
    </source>
</evidence>
<keyword evidence="4 13" id="KW-0934">Plastid</keyword>
<dbReference type="Gene3D" id="2.40.40.20">
    <property type="match status" value="1"/>
</dbReference>
<dbReference type="GO" id="GO:0008270">
    <property type="term" value="F:zinc ion binding"/>
    <property type="evidence" value="ECO:0007669"/>
    <property type="project" value="UniProtKB-UniRule"/>
</dbReference>
<dbReference type="InterPro" id="IPR045867">
    <property type="entry name" value="DNA-dir_RpoC_beta_prime"/>
</dbReference>
<keyword evidence="6 9" id="KW-0548">Nucleotidyltransferase</keyword>
<feature type="region of interest" description="Disordered" evidence="11">
    <location>
        <begin position="1179"/>
        <end position="1202"/>
    </location>
</feature>
<reference evidence="13" key="1">
    <citation type="journal article" date="2010" name="BMC Plant Biol.">
        <title>The Dunaliella salina organelle genomes: large sequences, inflated with intronic and intergenic DNA.</title>
        <authorList>
            <person name="Smith D.R."/>
            <person name="Lee R.W."/>
            <person name="Cushman J.C."/>
            <person name="Magnuson J.K."/>
            <person name="Tran D."/>
            <person name="Polle J.E."/>
        </authorList>
    </citation>
    <scope>NUCLEOTIDE SEQUENCE</scope>
    <source>
        <strain evidence="13">CCAP 19/18</strain>
    </source>
</reference>
<dbReference type="HAMAP" id="MF_01323">
    <property type="entry name" value="RNApol_bact_RpoC1"/>
    <property type="match status" value="1"/>
</dbReference>
<feature type="compositionally biased region" description="Polar residues" evidence="11">
    <location>
        <begin position="1185"/>
        <end position="1194"/>
    </location>
</feature>
<gene>
    <name evidence="9 13" type="primary">rpoC1</name>
</gene>
<comment type="similarity">
    <text evidence="2 9">Belongs to the RNA polymerase beta' chain family. RpoC1 subfamily.</text>
</comment>
<feature type="binding site" evidence="9">
    <location>
        <position position="1644"/>
    </location>
    <ligand>
        <name>Mg(2+)</name>
        <dbReference type="ChEBI" id="CHEBI:18420"/>
    </ligand>
</feature>
<comment type="cofactor">
    <cofactor evidence="9">
        <name>Zn(2+)</name>
        <dbReference type="ChEBI" id="CHEBI:29105"/>
    </cofactor>
    <text evidence="9">Binds 1 Zn(2+) ion per subunit.</text>
</comment>
<keyword evidence="7 9" id="KW-0804">Transcription</keyword>
<evidence type="ECO:0000256" key="9">
    <source>
        <dbReference type="HAMAP-Rule" id="MF_01323"/>
    </source>
</evidence>
<keyword evidence="9" id="KW-0479">Metal-binding</keyword>
<evidence type="ECO:0000313" key="13">
    <source>
        <dbReference type="EMBL" id="ACS95038.1"/>
    </source>
</evidence>
<sequence length="1803" mass="207292">MNYFNSYGIRMLPSYIARIQKNVIFKDKIFYKKNFISSSGINTKGIYTFTKTEGALMGWGKTKNYNNFSTNGLSPSREYSNTYASTGFGTRGTLVVPNSQKINVKENKKYNFQKRLYTSYSKFTEVKLVTIGIASPLRILQWAEKTLPNGKIYGEVLNANTLHHKTFKPQKGGLFCERIFGPLKDFECSCGKIDKTAKYSLQKTEQKPDEPARNNKNLLEETIQDNNKNKPKKSLGELSFGITKDKSKTTRKLRKFCPDCDVEYTWSVIRRYQLGYIKLISPVTHVWFLKGTPSYLSILLDIKKRFLQSITYCSETLTIEHSGSAATALQSYKISGGFVDLDSPSKIYASWSKAKSMATSSNENSDMNAAGSNSEKLISYSENNNNPVYSANPPSINSNGRPHGALKKDNILDYRTKRIHTINKWKNTIKISDGQNNEVVLSLGKNQGYPHGFPTKNKMLNSAFFAELPKFDSQNKGREFSINKTSQLLTFFQKPIKEKNIKTREKIHININNVNFLNLYENILSEFGIVNSEIRFFMLQFIYILQLGLIYNDLIQNLFSDKIFNIETFLIQKMMDKTTRENLQSGKTEGALTNFRLYEKQGLIDRESVLRNSEISYLKNENFDKNDFLHLNKNKMNSVNFESNLRSNAKEEINFNNYSPDLKIETFGSSQLINKINKKSSIDLYIKANLQRMLYKKIIMHSIVKTWQKIYKKAYIKAMYKTIYYFLQTNQMVDSKHKLQRNFLRNQTKQNKNNQRADFKVSSARIAERTIGKKISEGNFLNSKEISNNGTLNNFDIFFHYYKINKMYASKTSLKYLKNIIRLVKSYFKKNTLLTLQNIKQPIFNLHLQNTKNYTQIFHRKNSTSGLASLVRSDRRADDTEKILGGPASSAFVRADFKVSSARIAERAIGKFSNLTPNILLDNKISSLKPGGFGSSHVNFCYTYIPIPYSIPQLINKKSEEMTDFLSLDISSLVDLLAENGFIAPLVVGKFFEQTRYNTISNYESYISTSYPPLTQTKPNQIQTNENLSYKRQLFTIAKNLLKENQNDVYFNYNKFLLNKREENLPPEEGKFSKKDSDLLDGSSSVSAEFIPTHLFRTSKLKTDISKLLSSRLLKQPYLDLYSLNNGNANKKDPIKNNININNVYSSYMNFPITFASEKDNPITKTEYKKNKQIKENYAMKELSKNSPINNNRSRVLETPPAPKKRLYNNVYTLSHRERWGSRVNEGKDWQIFLLYNTAVSNSKDQPIFAYKERISLTAFNSQIYRSYKNSTKENLQTKFSSSQLQNSGLITPREGSIARSSIRPDENQKSALYQNQSVYQNKQPYGVLINNSFFSGPGIIQQLLSELTFSEMKKLDKQNRLLLYVLNKSIFKLKKHVKIFIYDKASQIEMRELCKKRDLLIRRTKLVRKLFRKDSDPSSMILTVLPVLPPDLRPIVKMGGQIAASDLNRFYQRVIYRNDRLKKFLKDPATSNSYEMKYAQRLLQEAVDNLIQNSQSSGEKDSRGRALKSLSDILKGKQGRFRQFLLGKRVDYSGRSVIVVGPKLKLYQCGIPVEMALELYLPFLLKIILNKNYAKTVVGAKALIKNNRPLALELLREIMQVSPVLLNRAPTLHRLGFQAFVPKLVEGRAILLHPLVCSSFNADFDGDQMAVHVPITIEARAEAWKLMLSRNNMLSPATGDPLSIPSQDMVLGCYYLTTNSNKATLSLLRGSGFFFTDLQKVLYQYDLQQIDLHALVWVKWSGLIENGNDQEEPLEIRLSTTGHWQELSYNYIRHFDSSSQLIHQYMSTTPGRILFYSLLQSI</sequence>
<feature type="binding site" evidence="9">
    <location>
        <position position="1646"/>
    </location>
    <ligand>
        <name>Mg(2+)</name>
        <dbReference type="ChEBI" id="CHEBI:18420"/>
    </ligand>
</feature>
<dbReference type="InterPro" id="IPR034678">
    <property type="entry name" value="RNApol_RpoC1"/>
</dbReference>
<evidence type="ECO:0000259" key="12">
    <source>
        <dbReference type="SMART" id="SM00663"/>
    </source>
</evidence>
<dbReference type="GO" id="GO:0000428">
    <property type="term" value="C:DNA-directed RNA polymerase complex"/>
    <property type="evidence" value="ECO:0007669"/>
    <property type="project" value="UniProtKB-KW"/>
</dbReference>
<protein>
    <recommendedName>
        <fullName evidence="9">DNA-directed RNA polymerase subunit beta'</fullName>
        <ecNumber evidence="9">2.7.7.6</ecNumber>
    </recommendedName>
    <alternativeName>
        <fullName evidence="9">PEP</fullName>
    </alternativeName>
    <alternativeName>
        <fullName evidence="9">Plastid-encoded RNA polymerase subunit beta'</fullName>
        <shortName evidence="9">RNA polymerase subunit beta'</shortName>
    </alternativeName>
</protein>
<dbReference type="EC" id="2.7.7.6" evidence="9"/>
<feature type="binding site" evidence="9">
    <location>
        <position position="188"/>
    </location>
    <ligand>
        <name>Zn(2+)</name>
        <dbReference type="ChEBI" id="CHEBI:29105"/>
    </ligand>
</feature>